<evidence type="ECO:0000256" key="1">
    <source>
        <dbReference type="SAM" id="MobiDB-lite"/>
    </source>
</evidence>
<protein>
    <submittedName>
        <fullName evidence="2">Uncharacterized protein</fullName>
    </submittedName>
</protein>
<feature type="compositionally biased region" description="Acidic residues" evidence="1">
    <location>
        <begin position="174"/>
        <end position="183"/>
    </location>
</feature>
<dbReference type="OrthoDB" id="5374757at2759"/>
<name>A0A4Y7TN53_COPMI</name>
<organism evidence="2 3">
    <name type="scientific">Coprinellus micaceus</name>
    <name type="common">Glistening ink-cap mushroom</name>
    <name type="synonym">Coprinus micaceus</name>
    <dbReference type="NCBI Taxonomy" id="71717"/>
    <lineage>
        <taxon>Eukaryota</taxon>
        <taxon>Fungi</taxon>
        <taxon>Dikarya</taxon>
        <taxon>Basidiomycota</taxon>
        <taxon>Agaricomycotina</taxon>
        <taxon>Agaricomycetes</taxon>
        <taxon>Agaricomycetidae</taxon>
        <taxon>Agaricales</taxon>
        <taxon>Agaricineae</taxon>
        <taxon>Psathyrellaceae</taxon>
        <taxon>Coprinellus</taxon>
    </lineage>
</organism>
<keyword evidence="3" id="KW-1185">Reference proteome</keyword>
<dbReference type="Proteomes" id="UP000298030">
    <property type="component" value="Unassembled WGS sequence"/>
</dbReference>
<feature type="region of interest" description="Disordered" evidence="1">
    <location>
        <begin position="328"/>
        <end position="360"/>
    </location>
</feature>
<comment type="caution">
    <text evidence="2">The sequence shown here is derived from an EMBL/GenBank/DDBJ whole genome shotgun (WGS) entry which is preliminary data.</text>
</comment>
<gene>
    <name evidence="2" type="ORF">FA13DRAFT_1811322</name>
</gene>
<dbReference type="PANTHER" id="PTHR40635:SF1">
    <property type="match status" value="1"/>
</dbReference>
<feature type="region of interest" description="Disordered" evidence="1">
    <location>
        <begin position="106"/>
        <end position="183"/>
    </location>
</feature>
<evidence type="ECO:0000313" key="3">
    <source>
        <dbReference type="Proteomes" id="UP000298030"/>
    </source>
</evidence>
<feature type="compositionally biased region" description="Basic residues" evidence="1">
    <location>
        <begin position="127"/>
        <end position="151"/>
    </location>
</feature>
<dbReference type="PANTHER" id="PTHR40635">
    <property type="match status" value="1"/>
</dbReference>
<sequence length="360" mass="40334">MMVFRTRNCYYLRISERMVLPLYLYLDERHLDWMSDVVLQHVLSDLRPRILPKLQMEADIGTSSKSGKLSTVDTHRGETYQFCYFIRNVEKHSFVIKTRRFVAAPPKPHAKPAVVPLKPSAAPRPARAAKRKAPPPKKAPKKKKWRGKKKAGASPDDMDEDEPESSSSDIYVSDSDEDMEEDDDAIEDGIPRAEEAFTRSAFDLEIEEDEKPKPLLSLAYQGFQIYGKCLCVVVEPWPLPKPAAKSINAVLARDKSRLSVPTRRPGPSVDQPAYIRGETPLFLPDDDADAPELPSVASLFTMDKDSDDEEEGDDNPYAGMMAFSQALKNTSDERPGALAVDDEDMDSAALFGDADEIREL</sequence>
<proteinExistence type="predicted"/>
<reference evidence="2 3" key="1">
    <citation type="journal article" date="2019" name="Nat. Ecol. Evol.">
        <title>Megaphylogeny resolves global patterns of mushroom evolution.</title>
        <authorList>
            <person name="Varga T."/>
            <person name="Krizsan K."/>
            <person name="Foldi C."/>
            <person name="Dima B."/>
            <person name="Sanchez-Garcia M."/>
            <person name="Sanchez-Ramirez S."/>
            <person name="Szollosi G.J."/>
            <person name="Szarkandi J.G."/>
            <person name="Papp V."/>
            <person name="Albert L."/>
            <person name="Andreopoulos W."/>
            <person name="Angelini C."/>
            <person name="Antonin V."/>
            <person name="Barry K.W."/>
            <person name="Bougher N.L."/>
            <person name="Buchanan P."/>
            <person name="Buyck B."/>
            <person name="Bense V."/>
            <person name="Catcheside P."/>
            <person name="Chovatia M."/>
            <person name="Cooper J."/>
            <person name="Damon W."/>
            <person name="Desjardin D."/>
            <person name="Finy P."/>
            <person name="Geml J."/>
            <person name="Haridas S."/>
            <person name="Hughes K."/>
            <person name="Justo A."/>
            <person name="Karasinski D."/>
            <person name="Kautmanova I."/>
            <person name="Kiss B."/>
            <person name="Kocsube S."/>
            <person name="Kotiranta H."/>
            <person name="LaButti K.M."/>
            <person name="Lechner B.E."/>
            <person name="Liimatainen K."/>
            <person name="Lipzen A."/>
            <person name="Lukacs Z."/>
            <person name="Mihaltcheva S."/>
            <person name="Morgado L.N."/>
            <person name="Niskanen T."/>
            <person name="Noordeloos M.E."/>
            <person name="Ohm R.A."/>
            <person name="Ortiz-Santana B."/>
            <person name="Ovrebo C."/>
            <person name="Racz N."/>
            <person name="Riley R."/>
            <person name="Savchenko A."/>
            <person name="Shiryaev A."/>
            <person name="Soop K."/>
            <person name="Spirin V."/>
            <person name="Szebenyi C."/>
            <person name="Tomsovsky M."/>
            <person name="Tulloss R.E."/>
            <person name="Uehling J."/>
            <person name="Grigoriev I.V."/>
            <person name="Vagvolgyi C."/>
            <person name="Papp T."/>
            <person name="Martin F.M."/>
            <person name="Miettinen O."/>
            <person name="Hibbett D.S."/>
            <person name="Nagy L.G."/>
        </authorList>
    </citation>
    <scope>NUCLEOTIDE SEQUENCE [LARGE SCALE GENOMIC DNA]</scope>
    <source>
        <strain evidence="2 3">FP101781</strain>
    </source>
</reference>
<feature type="region of interest" description="Disordered" evidence="1">
    <location>
        <begin position="255"/>
        <end position="288"/>
    </location>
</feature>
<feature type="compositionally biased region" description="Low complexity" evidence="1">
    <location>
        <begin position="111"/>
        <end position="126"/>
    </location>
</feature>
<dbReference type="AlphaFoldDB" id="A0A4Y7TN53"/>
<evidence type="ECO:0000313" key="2">
    <source>
        <dbReference type="EMBL" id="TEB35637.1"/>
    </source>
</evidence>
<accession>A0A4Y7TN53</accession>
<dbReference type="EMBL" id="QPFP01000007">
    <property type="protein sequence ID" value="TEB35637.1"/>
    <property type="molecule type" value="Genomic_DNA"/>
</dbReference>